<keyword evidence="3" id="KW-1185">Reference proteome</keyword>
<organism evidence="2 3">
    <name type="scientific">Pseudaminobacter soli</name>
    <name type="common">ex Zhang et al. 2022</name>
    <dbReference type="NCBI Taxonomy" id="2831468"/>
    <lineage>
        <taxon>Bacteria</taxon>
        <taxon>Pseudomonadati</taxon>
        <taxon>Pseudomonadota</taxon>
        <taxon>Alphaproteobacteria</taxon>
        <taxon>Hyphomicrobiales</taxon>
        <taxon>Phyllobacteriaceae</taxon>
        <taxon>Pseudaminobacter</taxon>
    </lineage>
</organism>
<feature type="coiled-coil region" evidence="1">
    <location>
        <begin position="284"/>
        <end position="325"/>
    </location>
</feature>
<evidence type="ECO:0000256" key="1">
    <source>
        <dbReference type="SAM" id="Coils"/>
    </source>
</evidence>
<dbReference type="RefSeq" id="WP_188254292.1">
    <property type="nucleotide sequence ID" value="NZ_JABVCF010000004.1"/>
</dbReference>
<gene>
    <name evidence="2" type="ORF">KEU06_08805</name>
</gene>
<dbReference type="Proteomes" id="UP000680348">
    <property type="component" value="Unassembled WGS sequence"/>
</dbReference>
<evidence type="ECO:0000313" key="2">
    <source>
        <dbReference type="EMBL" id="MBS3648727.1"/>
    </source>
</evidence>
<protein>
    <recommendedName>
        <fullName evidence="4">PD-(D/E)XK endonuclease-like domain-containing protein</fullName>
    </recommendedName>
</protein>
<name>A0A942DXC2_9HYPH</name>
<sequence>MLTTTKEPLDFKAIFQSWVDGTNKKWGHDRNKTLGGSEAFGCLRKAWYKRNGFEPDPEYEESWGALRRGDIIENHIVVPAMEWGAKELKLFEFLMGGENQITLFDGDPDDFDDNGRPEGVLSVTPDGLIRGVARNALAKYGVVDLGTDCFMLEVKSIDPRVDLSEEKAIHHGQTQIQMGLMRQTTAFKPNYAVILYINASFLDDIEVFVVKFDEKKFKIAQDRAELVFKTTDPSKLHREGVIDGTCQYCPYQQSCLDTTVKAMPGKTTDKKRQTDPALVGDLLKDELLFRRRAATKAAKKAKEELDRLNEEIKEVLRRHGSNKAQGNSWSVSYTMAQGRQTLDKSSLEAAGIDVSEHMKLGNPYEILKVTFKDLDDEDA</sequence>
<evidence type="ECO:0000313" key="3">
    <source>
        <dbReference type="Proteomes" id="UP000680348"/>
    </source>
</evidence>
<dbReference type="EMBL" id="JAGWCR010000004">
    <property type="protein sequence ID" value="MBS3648727.1"/>
    <property type="molecule type" value="Genomic_DNA"/>
</dbReference>
<evidence type="ECO:0008006" key="4">
    <source>
        <dbReference type="Google" id="ProtNLM"/>
    </source>
</evidence>
<comment type="caution">
    <text evidence="2">The sequence shown here is derived from an EMBL/GenBank/DDBJ whole genome shotgun (WGS) entry which is preliminary data.</text>
</comment>
<keyword evidence="1" id="KW-0175">Coiled coil</keyword>
<reference evidence="2" key="1">
    <citation type="submission" date="2021-04" db="EMBL/GenBank/DDBJ databases">
        <title>Pseudaminobacter soli sp. nov., isolated from paddy soil contaminated by heavy metals.</title>
        <authorList>
            <person name="Zhang K."/>
        </authorList>
    </citation>
    <scope>NUCLEOTIDE SEQUENCE</scope>
    <source>
        <strain evidence="2">19-2017</strain>
    </source>
</reference>
<dbReference type="Gene3D" id="3.90.320.10">
    <property type="match status" value="1"/>
</dbReference>
<proteinExistence type="predicted"/>
<accession>A0A942DXC2</accession>
<dbReference type="InterPro" id="IPR011604">
    <property type="entry name" value="PDDEXK-like_dom_sf"/>
</dbReference>
<dbReference type="AlphaFoldDB" id="A0A942DXC2"/>